<gene>
    <name evidence="2" type="ORF">MVEN_00754600</name>
</gene>
<feature type="region of interest" description="Disordered" evidence="1">
    <location>
        <begin position="159"/>
        <end position="223"/>
    </location>
</feature>
<feature type="region of interest" description="Disordered" evidence="1">
    <location>
        <begin position="119"/>
        <end position="147"/>
    </location>
</feature>
<sequence>MDDSQWCLDECPTCATVVHGRSIYCSPKCEPEVKPEPELENDDVQWTQCNSIRVSAWALDCYKSALGPASSPGIFPSPSQRKLHIRKKHPTSWVTSDTSSHSPPYISPSISTGTAVESLITNSTPPQSPWSVRSWRSSPGPATPPLLTKTNVYLFSDSITRPPTTRESNEISDRPVSPSDPCIRQTVEKATCGRSSRPMLGQPGREYGLGPQTTYALLHPPPA</sequence>
<dbReference type="OrthoDB" id="3037991at2759"/>
<comment type="caution">
    <text evidence="2">The sequence shown here is derived from an EMBL/GenBank/DDBJ whole genome shotgun (WGS) entry which is preliminary data.</text>
</comment>
<keyword evidence="3" id="KW-1185">Reference proteome</keyword>
<accession>A0A8H6YKB0</accession>
<dbReference type="AlphaFoldDB" id="A0A8H6YKB0"/>
<organism evidence="2 3">
    <name type="scientific">Mycena venus</name>
    <dbReference type="NCBI Taxonomy" id="2733690"/>
    <lineage>
        <taxon>Eukaryota</taxon>
        <taxon>Fungi</taxon>
        <taxon>Dikarya</taxon>
        <taxon>Basidiomycota</taxon>
        <taxon>Agaricomycotina</taxon>
        <taxon>Agaricomycetes</taxon>
        <taxon>Agaricomycetidae</taxon>
        <taxon>Agaricales</taxon>
        <taxon>Marasmiineae</taxon>
        <taxon>Mycenaceae</taxon>
        <taxon>Mycena</taxon>
    </lineage>
</organism>
<dbReference type="Proteomes" id="UP000620124">
    <property type="component" value="Unassembled WGS sequence"/>
</dbReference>
<name>A0A8H6YKB0_9AGAR</name>
<evidence type="ECO:0000313" key="2">
    <source>
        <dbReference type="EMBL" id="KAF7360256.1"/>
    </source>
</evidence>
<evidence type="ECO:0000313" key="3">
    <source>
        <dbReference type="Proteomes" id="UP000620124"/>
    </source>
</evidence>
<protein>
    <submittedName>
        <fullName evidence="2">Uncharacterized protein</fullName>
    </submittedName>
</protein>
<dbReference type="EMBL" id="JACAZI010000005">
    <property type="protein sequence ID" value="KAF7360256.1"/>
    <property type="molecule type" value="Genomic_DNA"/>
</dbReference>
<evidence type="ECO:0000256" key="1">
    <source>
        <dbReference type="SAM" id="MobiDB-lite"/>
    </source>
</evidence>
<reference evidence="2" key="1">
    <citation type="submission" date="2020-05" db="EMBL/GenBank/DDBJ databases">
        <title>Mycena genomes resolve the evolution of fungal bioluminescence.</title>
        <authorList>
            <person name="Tsai I.J."/>
        </authorList>
    </citation>
    <scope>NUCLEOTIDE SEQUENCE</scope>
    <source>
        <strain evidence="2">CCC161011</strain>
    </source>
</reference>
<proteinExistence type="predicted"/>
<feature type="compositionally biased region" description="Low complexity" evidence="1">
    <location>
        <begin position="129"/>
        <end position="140"/>
    </location>
</feature>